<comment type="caution">
    <text evidence="10">Lacks conserved residue(s) required for the propagation of feature annotation.</text>
</comment>
<dbReference type="InterPro" id="IPR023405">
    <property type="entry name" value="Topo_IA_core_domain"/>
</dbReference>
<dbReference type="PANTHER" id="PTHR42785:SF1">
    <property type="entry name" value="DNA TOPOISOMERASE"/>
    <property type="match status" value="1"/>
</dbReference>
<keyword evidence="5" id="KW-0862">Zinc</keyword>
<dbReference type="PROSITE" id="PS52039">
    <property type="entry name" value="TOPO_IA_2"/>
    <property type="match status" value="1"/>
</dbReference>
<keyword evidence="7 10" id="KW-0799">Topoisomerase</keyword>
<dbReference type="InterPro" id="IPR000380">
    <property type="entry name" value="Topo_IA"/>
</dbReference>
<dbReference type="HAMAP" id="MF_00952">
    <property type="entry name" value="Topoisom_1_prok"/>
    <property type="match status" value="1"/>
</dbReference>
<evidence type="ECO:0000313" key="14">
    <source>
        <dbReference type="Proteomes" id="UP000199355"/>
    </source>
</evidence>
<dbReference type="GO" id="GO:0006265">
    <property type="term" value="P:DNA topological change"/>
    <property type="evidence" value="ECO:0007669"/>
    <property type="project" value="UniProtKB-UniRule"/>
</dbReference>
<evidence type="ECO:0000256" key="1">
    <source>
        <dbReference type="ARBA" id="ARBA00000213"/>
    </source>
</evidence>
<dbReference type="Gene3D" id="2.70.20.10">
    <property type="entry name" value="Topoisomerase I, domain 3"/>
    <property type="match status" value="1"/>
</dbReference>
<dbReference type="AlphaFoldDB" id="A0A1G7QCZ9"/>
<dbReference type="SMART" id="SM00437">
    <property type="entry name" value="TOP1Ac"/>
    <property type="match status" value="1"/>
</dbReference>
<dbReference type="GO" id="GO:0003677">
    <property type="term" value="F:DNA binding"/>
    <property type="evidence" value="ECO:0007669"/>
    <property type="project" value="UniProtKB-KW"/>
</dbReference>
<feature type="site" description="Interaction with DNA" evidence="10">
    <location>
        <position position="31"/>
    </location>
</feature>
<feature type="site" description="Interaction with DNA" evidence="10">
    <location>
        <position position="136"/>
    </location>
</feature>
<dbReference type="InterPro" id="IPR023406">
    <property type="entry name" value="Topo_IA_AS"/>
</dbReference>
<dbReference type="SUPFAM" id="SSF56712">
    <property type="entry name" value="Prokaryotic type I DNA topoisomerase"/>
    <property type="match status" value="1"/>
</dbReference>
<dbReference type="PROSITE" id="PS50880">
    <property type="entry name" value="TOPRIM"/>
    <property type="match status" value="1"/>
</dbReference>
<feature type="site" description="Interaction with DNA" evidence="10">
    <location>
        <position position="141"/>
    </location>
</feature>
<gene>
    <name evidence="10" type="primary">topA</name>
    <name evidence="13" type="ORF">SAMN05192586_1212</name>
</gene>
<evidence type="ECO:0000256" key="7">
    <source>
        <dbReference type="ARBA" id="ARBA00023029"/>
    </source>
</evidence>
<dbReference type="InterPro" id="IPR028612">
    <property type="entry name" value="Topoisom_1_IA"/>
</dbReference>
<dbReference type="GO" id="GO:0003917">
    <property type="term" value="F:DNA topoisomerase type I (single strand cut, ATP-independent) activity"/>
    <property type="evidence" value="ECO:0007669"/>
    <property type="project" value="UniProtKB-UniRule"/>
</dbReference>
<dbReference type="PANTHER" id="PTHR42785">
    <property type="entry name" value="DNA TOPOISOMERASE, TYPE IA, CORE"/>
    <property type="match status" value="1"/>
</dbReference>
<keyword evidence="9 10" id="KW-0413">Isomerase</keyword>
<dbReference type="InterPro" id="IPR003601">
    <property type="entry name" value="Topo_IA_2"/>
</dbReference>
<sequence length="715" mass="79199">MKLLIVESPGKIKKLQSILGADWRVAASCGHVRDLPNQGYGLEPPDFALRYAETKPDVLKKLAALTRTADEVFLASDPDREGEAIAWHLKDALGLNAYKRVTYTAITPQDVRSGLASPRGIDMNLVHAQEARRALDRLCGYKVSGPLGRAVREEKMSAGRVQSPAVRLVVERERAIRSFVSTTHFGVELLFEAVENISDGWKAAWLPREGWLEEGQEYFLDKSAAEKIAALRTLDILSCEEKESRAAPPAPFTTSSMQQAASNALKFKPKKTMELAQKLYEAGHITYMRTDSPNLSVSAIAEIRAYCDAQGWPLPAKPRTWKSKAGAQEAHEAIRPTHVDMEEAGETEEEKALYRLIRIRTLASQIADAVFDVRVARLAGDVDGKKAVFEAKGKTLREQGWKVVMAADASLADAEEAEPDNAVPDLKAGCQATAIRGEVKTKKTKPASRFSESSLVREMERRGIGRPATYAAIIENIISRTYVKEEKGFLVPTPRGEQLVDALVGSFGFLNLDFTSHMEERLDDVADGKVSYVECVGAFHAQLMEELDKFVQGHAVPCPACGDREQFRHIYSREKGWNFWGCKACGATFADDNGRPGPRREKAAAEQTDFRCEKCGRPLEHLKGTRRDGSGTYDFFVCSSKECGAKYDNREGRPAAHERPAPSEYKCKKCGKPLIARPTKNGGVWYGCSGYPKCKQRYWATDDGAPDYENPPKNK</sequence>
<dbReference type="Proteomes" id="UP000199355">
    <property type="component" value="Unassembled WGS sequence"/>
</dbReference>
<feature type="site" description="Interaction with DNA" evidence="10">
    <location>
        <position position="480"/>
    </location>
</feature>
<dbReference type="STRING" id="571438.SAMN05192586_1212"/>
<dbReference type="InterPro" id="IPR013826">
    <property type="entry name" value="Topo_IA_cen_sub3"/>
</dbReference>
<dbReference type="PROSITE" id="PS00396">
    <property type="entry name" value="TOPO_IA_1"/>
    <property type="match status" value="1"/>
</dbReference>
<evidence type="ECO:0000259" key="12">
    <source>
        <dbReference type="PROSITE" id="PS52039"/>
    </source>
</evidence>
<dbReference type="Gene3D" id="1.10.290.10">
    <property type="entry name" value="Topoisomerase I, domain 4"/>
    <property type="match status" value="1"/>
</dbReference>
<dbReference type="EC" id="5.6.2.1" evidence="10"/>
<dbReference type="EMBL" id="FNBX01000021">
    <property type="protein sequence ID" value="SDF96421.1"/>
    <property type="molecule type" value="Genomic_DNA"/>
</dbReference>
<feature type="site" description="Interaction with DNA" evidence="10">
    <location>
        <position position="289"/>
    </location>
</feature>
<protein>
    <recommendedName>
        <fullName evidence="10">DNA topoisomerase 1</fullName>
        <ecNumber evidence="10">5.6.2.1</ecNumber>
    </recommendedName>
    <alternativeName>
        <fullName evidence="10">DNA topoisomerase I</fullName>
    </alternativeName>
</protein>
<dbReference type="RefSeq" id="WP_092155015.1">
    <property type="nucleotide sequence ID" value="NZ_FNBX01000021.1"/>
</dbReference>
<feature type="site" description="Interaction with DNA" evidence="10">
    <location>
        <position position="132"/>
    </location>
</feature>
<feature type="region of interest" description="Interaction with DNA" evidence="10">
    <location>
        <begin position="157"/>
        <end position="162"/>
    </location>
</feature>
<dbReference type="Pfam" id="PF01751">
    <property type="entry name" value="Toprim"/>
    <property type="match status" value="1"/>
</dbReference>
<evidence type="ECO:0000259" key="11">
    <source>
        <dbReference type="PROSITE" id="PS50880"/>
    </source>
</evidence>
<dbReference type="NCBIfam" id="TIGR01051">
    <property type="entry name" value="topA_bact"/>
    <property type="match status" value="1"/>
</dbReference>
<dbReference type="InterPro" id="IPR013498">
    <property type="entry name" value="Topo_IA_Znf"/>
</dbReference>
<dbReference type="InterPro" id="IPR006171">
    <property type="entry name" value="TOPRIM_dom"/>
</dbReference>
<proteinExistence type="inferred from homology"/>
<dbReference type="CDD" id="cd00186">
    <property type="entry name" value="TOP1Ac"/>
    <property type="match status" value="1"/>
</dbReference>
<keyword evidence="3" id="KW-0479">Metal-binding</keyword>
<dbReference type="InterPro" id="IPR005733">
    <property type="entry name" value="TopoI_bac-type"/>
</dbReference>
<dbReference type="SMART" id="SM00493">
    <property type="entry name" value="TOPRIM"/>
    <property type="match status" value="1"/>
</dbReference>
<dbReference type="SMART" id="SM00436">
    <property type="entry name" value="TOP1Bc"/>
    <property type="match status" value="1"/>
</dbReference>
<dbReference type="SUPFAM" id="SSF57783">
    <property type="entry name" value="Zinc beta-ribbon"/>
    <property type="match status" value="1"/>
</dbReference>
<accession>A0A1G7QCZ9</accession>
<feature type="domain" description="Topo IA-type catalytic" evidence="12">
    <location>
        <begin position="122"/>
        <end position="547"/>
    </location>
</feature>
<dbReference type="OrthoDB" id="9804262at2"/>
<dbReference type="InterPro" id="IPR013824">
    <property type="entry name" value="Topo_IA_cen_sub1"/>
</dbReference>
<evidence type="ECO:0000256" key="10">
    <source>
        <dbReference type="HAMAP-Rule" id="MF_00952"/>
    </source>
</evidence>
<evidence type="ECO:0000256" key="2">
    <source>
        <dbReference type="ARBA" id="ARBA00009446"/>
    </source>
</evidence>
<feature type="site" description="Interaction with DNA" evidence="10">
    <location>
        <position position="133"/>
    </location>
</feature>
<dbReference type="Gene3D" id="3.40.50.140">
    <property type="match status" value="1"/>
</dbReference>
<dbReference type="GO" id="GO:0005694">
    <property type="term" value="C:chromosome"/>
    <property type="evidence" value="ECO:0007669"/>
    <property type="project" value="InterPro"/>
</dbReference>
<comment type="catalytic activity">
    <reaction evidence="1 10">
        <text>ATP-independent breakage of single-stranded DNA, followed by passage and rejoining.</text>
        <dbReference type="EC" id="5.6.2.1"/>
    </reaction>
</comment>
<dbReference type="Gene3D" id="1.10.460.10">
    <property type="entry name" value="Topoisomerase I, domain 2"/>
    <property type="match status" value="1"/>
</dbReference>
<dbReference type="Pfam" id="PF01396">
    <property type="entry name" value="Zn_ribbon_Top1"/>
    <property type="match status" value="1"/>
</dbReference>
<keyword evidence="6" id="KW-0460">Magnesium</keyword>
<keyword evidence="4" id="KW-0863">Zinc-finger</keyword>
<name>A0A1G7QCZ9_9BACT</name>
<reference evidence="14" key="1">
    <citation type="submission" date="2016-10" db="EMBL/GenBank/DDBJ databases">
        <authorList>
            <person name="Varghese N."/>
            <person name="Submissions S."/>
        </authorList>
    </citation>
    <scope>NUCLEOTIDE SEQUENCE [LARGE SCALE GENOMIC DNA]</scope>
    <source>
        <strain evidence="14">KHC7</strain>
    </source>
</reference>
<comment type="subunit">
    <text evidence="10">Monomer.</text>
</comment>
<dbReference type="Pfam" id="PF01131">
    <property type="entry name" value="Topoisom_bac"/>
    <property type="match status" value="1"/>
</dbReference>
<evidence type="ECO:0000256" key="9">
    <source>
        <dbReference type="ARBA" id="ARBA00023235"/>
    </source>
</evidence>
<keyword evidence="8 10" id="KW-0238">DNA-binding</keyword>
<feature type="active site" description="O-(5'-phospho-DNA)-tyrosine intermediate" evidence="10">
    <location>
        <position position="287"/>
    </location>
</feature>
<feature type="domain" description="Toprim" evidence="11">
    <location>
        <begin position="1"/>
        <end position="108"/>
    </location>
</feature>
<comment type="similarity">
    <text evidence="2 10">Belongs to the type IA topoisomerase family.</text>
</comment>
<dbReference type="InterPro" id="IPR003602">
    <property type="entry name" value="Topo_IA_DNA-bd_dom"/>
</dbReference>
<dbReference type="PRINTS" id="PR00417">
    <property type="entry name" value="PRTPISMRASEI"/>
</dbReference>
<dbReference type="InterPro" id="IPR013825">
    <property type="entry name" value="Topo_IA_cen_sub2"/>
</dbReference>
<organism evidence="13 14">
    <name type="scientific">Desulfovibrio legallii</name>
    <dbReference type="NCBI Taxonomy" id="571438"/>
    <lineage>
        <taxon>Bacteria</taxon>
        <taxon>Pseudomonadati</taxon>
        <taxon>Thermodesulfobacteriota</taxon>
        <taxon>Desulfovibrionia</taxon>
        <taxon>Desulfovibrionales</taxon>
        <taxon>Desulfovibrionaceae</taxon>
        <taxon>Desulfovibrio</taxon>
    </lineage>
</organism>
<keyword evidence="14" id="KW-1185">Reference proteome</keyword>
<evidence type="ECO:0000256" key="5">
    <source>
        <dbReference type="ARBA" id="ARBA00022833"/>
    </source>
</evidence>
<comment type="function">
    <text evidence="10">Releases the supercoiling and torsional tension of DNA, which is introduced during the DNA replication and transcription, by transiently cleaving and rejoining one strand of the DNA duplex. Introduces a single-strand break via transesterification at a target site in duplex DNA. The scissile phosphodiester is attacked by the catalytic tyrosine of the enzyme, resulting in the formation of a DNA-(5'-phosphotyrosyl)-enzyme intermediate and the expulsion of a 3'-OH DNA strand. The free DNA strand then undergoes passage around the unbroken strand, thus removing DNA supercoils. Finally, in the religation step, the DNA 3'-OH attacks the covalent intermediate to expel the active-site tyrosine and restore the DNA phosphodiester backbone.</text>
</comment>
<evidence type="ECO:0000256" key="8">
    <source>
        <dbReference type="ARBA" id="ARBA00023125"/>
    </source>
</evidence>
<dbReference type="GO" id="GO:0008270">
    <property type="term" value="F:zinc ion binding"/>
    <property type="evidence" value="ECO:0007669"/>
    <property type="project" value="UniProtKB-KW"/>
</dbReference>
<dbReference type="InterPro" id="IPR013497">
    <property type="entry name" value="Topo_IA_cen"/>
</dbReference>
<evidence type="ECO:0000256" key="6">
    <source>
        <dbReference type="ARBA" id="ARBA00022842"/>
    </source>
</evidence>
<evidence type="ECO:0000313" key="13">
    <source>
        <dbReference type="EMBL" id="SDF96421.1"/>
    </source>
</evidence>
<dbReference type="Gene3D" id="3.30.65.10">
    <property type="entry name" value="Bacterial Topoisomerase I, domain 1"/>
    <property type="match status" value="1"/>
</dbReference>
<evidence type="ECO:0000256" key="4">
    <source>
        <dbReference type="ARBA" id="ARBA00022771"/>
    </source>
</evidence>
<evidence type="ECO:0000256" key="3">
    <source>
        <dbReference type="ARBA" id="ARBA00022723"/>
    </source>
</evidence>